<keyword evidence="3" id="KW-0238">DNA-binding</keyword>
<organism evidence="3 4">
    <name type="scientific">Pollutimonas nitritireducens</name>
    <dbReference type="NCBI Taxonomy" id="2045209"/>
    <lineage>
        <taxon>Bacteria</taxon>
        <taxon>Pseudomonadati</taxon>
        <taxon>Pseudomonadota</taxon>
        <taxon>Betaproteobacteria</taxon>
        <taxon>Burkholderiales</taxon>
        <taxon>Alcaligenaceae</taxon>
        <taxon>Pollutimonas</taxon>
    </lineage>
</organism>
<dbReference type="OrthoDB" id="5514845at2"/>
<keyword evidence="4" id="KW-1185">Reference proteome</keyword>
<dbReference type="AlphaFoldDB" id="A0A2N4UHD6"/>
<dbReference type="Gene3D" id="6.10.30.10">
    <property type="match status" value="1"/>
</dbReference>
<sequence length="132" mass="14478">MAENDIGLDSAGPQARYFSKLDQGIFELQHCQACLRHQFYPRVLCEHCGSTALEWVSPSGRGTLYSFSVVRRKPELGGDYNVVLVDLAEDVRLMSRVEGVAPDELSIGMELSARVINQDGHGVVVFQAGVPV</sequence>
<dbReference type="InterPro" id="IPR052513">
    <property type="entry name" value="Thioester_dehydratase-like"/>
</dbReference>
<dbReference type="InterPro" id="IPR022002">
    <property type="entry name" value="ChsH2_Znr"/>
</dbReference>
<evidence type="ECO:0000259" key="1">
    <source>
        <dbReference type="Pfam" id="PF01796"/>
    </source>
</evidence>
<dbReference type="Proteomes" id="UP000234328">
    <property type="component" value="Unassembled WGS sequence"/>
</dbReference>
<proteinExistence type="predicted"/>
<comment type="caution">
    <text evidence="3">The sequence shown here is derived from an EMBL/GenBank/DDBJ whole genome shotgun (WGS) entry which is preliminary data.</text>
</comment>
<dbReference type="Pfam" id="PF12172">
    <property type="entry name" value="zf-ChsH2"/>
    <property type="match status" value="1"/>
</dbReference>
<dbReference type="PANTHER" id="PTHR34075:SF5">
    <property type="entry name" value="BLR3430 PROTEIN"/>
    <property type="match status" value="1"/>
</dbReference>
<dbReference type="EMBL" id="PDNV01000004">
    <property type="protein sequence ID" value="PLC54436.1"/>
    <property type="molecule type" value="Genomic_DNA"/>
</dbReference>
<dbReference type="SUPFAM" id="SSF50249">
    <property type="entry name" value="Nucleic acid-binding proteins"/>
    <property type="match status" value="1"/>
</dbReference>
<dbReference type="InterPro" id="IPR002878">
    <property type="entry name" value="ChsH2_C"/>
</dbReference>
<evidence type="ECO:0000259" key="2">
    <source>
        <dbReference type="Pfam" id="PF12172"/>
    </source>
</evidence>
<evidence type="ECO:0000313" key="4">
    <source>
        <dbReference type="Proteomes" id="UP000234328"/>
    </source>
</evidence>
<gene>
    <name evidence="3" type="ORF">CR155_06555</name>
</gene>
<reference evidence="3 4" key="1">
    <citation type="submission" date="2017-10" db="EMBL/GenBank/DDBJ databases">
        <title>Two draft genome sequences of Pusillimonas sp. strains isolated from a nitrate- and radionuclide-contaminated groundwater in Russia.</title>
        <authorList>
            <person name="Grouzdev D.S."/>
            <person name="Tourova T.P."/>
            <person name="Goeva M.A."/>
            <person name="Babich T.L."/>
            <person name="Sokolova D.S."/>
            <person name="Abdullin R."/>
            <person name="Poltaraus A.B."/>
            <person name="Toshchakov S.V."/>
            <person name="Nazina T.N."/>
        </authorList>
    </citation>
    <scope>NUCLEOTIDE SEQUENCE [LARGE SCALE GENOMIC DNA]</scope>
    <source>
        <strain evidence="3 4">JR1/69-2-13</strain>
    </source>
</reference>
<feature type="domain" description="ChsH2 C-terminal OB-fold" evidence="1">
    <location>
        <begin position="55"/>
        <end position="114"/>
    </location>
</feature>
<dbReference type="PANTHER" id="PTHR34075">
    <property type="entry name" value="BLR3430 PROTEIN"/>
    <property type="match status" value="1"/>
</dbReference>
<name>A0A2N4UHD6_9BURK</name>
<dbReference type="Pfam" id="PF01796">
    <property type="entry name" value="OB_ChsH2_C"/>
    <property type="match status" value="1"/>
</dbReference>
<feature type="domain" description="ChsH2 rubredoxin-like zinc ribbon" evidence="2">
    <location>
        <begin position="19"/>
        <end position="54"/>
    </location>
</feature>
<accession>A0A2N4UHD6</accession>
<protein>
    <submittedName>
        <fullName evidence="3">DNA-binding protein</fullName>
    </submittedName>
</protein>
<dbReference type="GO" id="GO:0003677">
    <property type="term" value="F:DNA binding"/>
    <property type="evidence" value="ECO:0007669"/>
    <property type="project" value="UniProtKB-KW"/>
</dbReference>
<evidence type="ECO:0000313" key="3">
    <source>
        <dbReference type="EMBL" id="PLC54436.1"/>
    </source>
</evidence>
<dbReference type="InterPro" id="IPR012340">
    <property type="entry name" value="NA-bd_OB-fold"/>
</dbReference>